<dbReference type="AlphaFoldDB" id="A0A7M4DQX8"/>
<dbReference type="GO" id="GO:0005524">
    <property type="term" value="F:ATP binding"/>
    <property type="evidence" value="ECO:0007669"/>
    <property type="project" value="TreeGrafter"/>
</dbReference>
<dbReference type="GO" id="GO:0070490">
    <property type="term" value="P:protein pupylation"/>
    <property type="evidence" value="ECO:0007669"/>
    <property type="project" value="TreeGrafter"/>
</dbReference>
<dbReference type="PIRSF" id="PIRSF018077">
    <property type="entry name" value="UCP018077"/>
    <property type="match status" value="1"/>
</dbReference>
<dbReference type="EMBL" id="CACRYJ010000065">
    <property type="protein sequence ID" value="VZO39872.1"/>
    <property type="molecule type" value="Genomic_DNA"/>
</dbReference>
<feature type="region of interest" description="Disordered" evidence="3">
    <location>
        <begin position="56"/>
        <end position="122"/>
    </location>
</feature>
<dbReference type="GO" id="GO:0016811">
    <property type="term" value="F:hydrolase activity, acting on carbon-nitrogen (but not peptide) bonds, in linear amides"/>
    <property type="evidence" value="ECO:0007669"/>
    <property type="project" value="InterPro"/>
</dbReference>
<name>A0A7M4DQX8_9MICO</name>
<sequence>MGIETEYGILGIGNPGANPMLMSAQVVTAYANEGVHGGSRARWDYQDEDPLRDARGWSLDRSSAHPSQLTDNPSRPAPDGDGPGNGGAGGDRSTGGSDETTGVHWGGVTQRRRPAPQPEPATVANVILPNGARYYVDHAHPEYSSPEVTGPLDAVRWDRAGEEVLLRSARLLAQIPGMPQVALYKNNTDGKGASYGTHENYLVDRDVPFDDIIDYLTPFLVTRPVFCGAGRLGRGQRGEQPGYQISQRADFIEAEVGLETTLRRPIINTRDEPHADATRYRRLHVIVGDANMHEVSTYLKLGTTSVLLWLLEQGQVPLELSALRLADPVGAAHAVSHDLSLGIPLDLADGRRMTALQIQRVYVDVITAAVGAHAERTGTAPDGQTADVLARWSDLVTRLADAPASCAREVEWLAKLRVLDGMRTRDDLPWDHPRLAALDLQWSDLRPERGIYAKMAAARAVERLVDPADVERAITHPPEDTRAYFRGEAIRRFPDAISAANWDAIVFDVPGLAHLQRVPTADPLRGTRRHVGELLDAHTDAGSLLRALTAVPPPAGGSGT</sequence>
<dbReference type="InterPro" id="IPR004347">
    <property type="entry name" value="Pup_ligase/deamidase"/>
</dbReference>
<dbReference type="PANTHER" id="PTHR42307:SF2">
    <property type="entry name" value="PUP DEAMIDASE_DEPUPYLASE"/>
    <property type="match status" value="1"/>
</dbReference>
<dbReference type="GO" id="GO:0010498">
    <property type="term" value="P:proteasomal protein catabolic process"/>
    <property type="evidence" value="ECO:0007669"/>
    <property type="project" value="InterPro"/>
</dbReference>
<dbReference type="PANTHER" id="PTHR42307">
    <property type="entry name" value="PUP DEAMIDASE/DEPUPYLASE"/>
    <property type="match status" value="1"/>
</dbReference>
<dbReference type="Proteomes" id="UP000419743">
    <property type="component" value="Unassembled WGS sequence"/>
</dbReference>
<evidence type="ECO:0000313" key="5">
    <source>
        <dbReference type="Proteomes" id="UP000419743"/>
    </source>
</evidence>
<organism evidence="4 5">
    <name type="scientific">Occultella aeris</name>
    <dbReference type="NCBI Taxonomy" id="2761496"/>
    <lineage>
        <taxon>Bacteria</taxon>
        <taxon>Bacillati</taxon>
        <taxon>Actinomycetota</taxon>
        <taxon>Actinomycetes</taxon>
        <taxon>Micrococcales</taxon>
        <taxon>Ruaniaceae</taxon>
        <taxon>Occultella</taxon>
    </lineage>
</organism>
<evidence type="ECO:0000256" key="1">
    <source>
        <dbReference type="ARBA" id="ARBA00009114"/>
    </source>
</evidence>
<dbReference type="InterPro" id="IPR022366">
    <property type="entry name" value="Pup_deamidase"/>
</dbReference>
<keyword evidence="5" id="KW-1185">Reference proteome</keyword>
<dbReference type="Pfam" id="PF03136">
    <property type="entry name" value="Pup_ligase"/>
    <property type="match status" value="1"/>
</dbReference>
<evidence type="ECO:0000313" key="4">
    <source>
        <dbReference type="EMBL" id="VZO39872.1"/>
    </source>
</evidence>
<gene>
    <name evidence="4" type="primary">dop</name>
    <name evidence="4" type="ORF">HALOF300_04569</name>
</gene>
<dbReference type="GO" id="GO:0008233">
    <property type="term" value="F:peptidase activity"/>
    <property type="evidence" value="ECO:0007669"/>
    <property type="project" value="InterPro"/>
</dbReference>
<reference evidence="4 5" key="1">
    <citation type="submission" date="2019-11" db="EMBL/GenBank/DDBJ databases">
        <authorList>
            <person name="Criscuolo A."/>
        </authorList>
    </citation>
    <scope>NUCLEOTIDE SEQUENCE [LARGE SCALE GENOMIC DNA]</scope>
    <source>
        <strain evidence="4">CIP111667</strain>
    </source>
</reference>
<dbReference type="NCBIfam" id="TIGR03688">
    <property type="entry name" value="depupylase_Dop"/>
    <property type="match status" value="1"/>
</dbReference>
<dbReference type="EC" id="3.4.-.-" evidence="4"/>
<evidence type="ECO:0000256" key="3">
    <source>
        <dbReference type="SAM" id="MobiDB-lite"/>
    </source>
</evidence>
<accession>A0A7M4DQX8</accession>
<dbReference type="GO" id="GO:0019941">
    <property type="term" value="P:modification-dependent protein catabolic process"/>
    <property type="evidence" value="ECO:0007669"/>
    <property type="project" value="InterPro"/>
</dbReference>
<feature type="active site" description="Proton acceptor" evidence="2">
    <location>
        <position position="137"/>
    </location>
</feature>
<proteinExistence type="inferred from homology"/>
<feature type="compositionally biased region" description="Gly residues" evidence="3">
    <location>
        <begin position="81"/>
        <end position="93"/>
    </location>
</feature>
<evidence type="ECO:0000256" key="2">
    <source>
        <dbReference type="PIRSR" id="PIRSR018077-1"/>
    </source>
</evidence>
<protein>
    <submittedName>
        <fullName evidence="4">Depupylase</fullName>
        <ecNumber evidence="4">3.4.-.-</ecNumber>
    </submittedName>
</protein>
<comment type="similarity">
    <text evidence="1">Belongs to the Pup ligase/Pup deamidase family. Pup deamidase subfamily.</text>
</comment>
<comment type="caution">
    <text evidence="4">The sequence shown here is derived from an EMBL/GenBank/DDBJ whole genome shotgun (WGS) entry which is preliminary data.</text>
</comment>
<keyword evidence="4" id="KW-0378">Hydrolase</keyword>
<feature type="compositionally biased region" description="Polar residues" evidence="3">
    <location>
        <begin position="60"/>
        <end position="73"/>
    </location>
</feature>